<gene>
    <name evidence="1" type="ORF">BQ9231_00113</name>
</gene>
<name>A0A285PXW0_9VIRU</name>
<proteinExistence type="predicted"/>
<evidence type="ECO:0000313" key="1">
    <source>
        <dbReference type="EMBL" id="SOB73996.1"/>
    </source>
</evidence>
<dbReference type="Proteomes" id="UP000274850">
    <property type="component" value="Segment"/>
</dbReference>
<protein>
    <recommendedName>
        <fullName evidence="3">F-box domain-containing protein</fullName>
    </recommendedName>
</protein>
<evidence type="ECO:0008006" key="3">
    <source>
        <dbReference type="Google" id="ProtNLM"/>
    </source>
</evidence>
<evidence type="ECO:0000313" key="2">
    <source>
        <dbReference type="Proteomes" id="UP000274850"/>
    </source>
</evidence>
<dbReference type="EMBL" id="LT907979">
    <property type="protein sequence ID" value="SOB73996.1"/>
    <property type="molecule type" value="Genomic_DNA"/>
</dbReference>
<reference evidence="1" key="1">
    <citation type="submission" date="2017-08" db="EMBL/GenBank/DDBJ databases">
        <authorList>
            <person name="de Groot N.N."/>
        </authorList>
    </citation>
    <scope>NUCLEOTIDE SEQUENCE</scope>
</reference>
<accession>A0A285PXW0</accession>
<organism evidence="1">
    <name type="scientific">Cedratvirus lausannensis</name>
    <dbReference type="NCBI Taxonomy" id="2023205"/>
    <lineage>
        <taxon>Viruses</taxon>
        <taxon>Pithoviruses</taxon>
        <taxon>Orthocedratvirinae</taxon>
        <taxon>Alphacedratvirus</taxon>
        <taxon>Alphacedratvirus francolausannense</taxon>
    </lineage>
</organism>
<keyword evidence="2" id="KW-1185">Reference proteome</keyword>
<sequence>MFEVLPNEVLGLIGDYLCYVDITAWRFSCSQVYYNLSPPNITKLVKKELSKYINREDEFIDLVNTKKAILAGSFMVRLLYDAYWEPGDIDVFEHPNQQKFFSPLDPKTDYDFLLDLCGEKDEEGPKRTFHHCLESLGIIKIVGGVWKHKSNKTNKSINYIPPLPNISPMKRIYETFDNDIVKIAYYQNKLYVKDWRKLFARKSYSVPSGATWLGCYDSMDLSMSDNIEEVVLEKIRSRNAKYTERGFTLIDHSQTLPLIRRFVEYSASEEVNANYHEDRDKNYARLFALLDFNKYLDEDLD</sequence>